<keyword evidence="3" id="KW-1185">Reference proteome</keyword>
<organism evidence="2 3">
    <name type="scientific">Alsobacter ponti</name>
    <dbReference type="NCBI Taxonomy" id="2962936"/>
    <lineage>
        <taxon>Bacteria</taxon>
        <taxon>Pseudomonadati</taxon>
        <taxon>Pseudomonadota</taxon>
        <taxon>Alphaproteobacteria</taxon>
        <taxon>Hyphomicrobiales</taxon>
        <taxon>Alsobacteraceae</taxon>
        <taxon>Alsobacter</taxon>
    </lineage>
</organism>
<sequence length="79" mass="8620">MGLSGAIALYFIVWWLTLFAMLPIGVRAQHEPGADNAAEPVSGSDPGAPRLPMMGKKIVWTTLAAIPVTAALYYWFTWI</sequence>
<keyword evidence="1" id="KW-0812">Transmembrane</keyword>
<feature type="transmembrane region" description="Helical" evidence="1">
    <location>
        <begin position="58"/>
        <end position="76"/>
    </location>
</feature>
<keyword evidence="1" id="KW-1133">Transmembrane helix</keyword>
<dbReference type="Pfam" id="PF07330">
    <property type="entry name" value="DUF1467"/>
    <property type="match status" value="1"/>
</dbReference>
<dbReference type="EMBL" id="JANCLU010000005">
    <property type="protein sequence ID" value="MCP8938279.1"/>
    <property type="molecule type" value="Genomic_DNA"/>
</dbReference>
<protein>
    <submittedName>
        <fullName evidence="2">DUF1467 family protein</fullName>
    </submittedName>
</protein>
<dbReference type="InterPro" id="IPR009935">
    <property type="entry name" value="DUF1467"/>
</dbReference>
<evidence type="ECO:0000256" key="1">
    <source>
        <dbReference type="SAM" id="Phobius"/>
    </source>
</evidence>
<accession>A0ABT1L9W1</accession>
<dbReference type="RefSeq" id="WP_254740039.1">
    <property type="nucleotide sequence ID" value="NZ_JANCLU010000005.1"/>
</dbReference>
<evidence type="ECO:0000313" key="2">
    <source>
        <dbReference type="EMBL" id="MCP8938279.1"/>
    </source>
</evidence>
<feature type="transmembrane region" description="Helical" evidence="1">
    <location>
        <begin position="6"/>
        <end position="26"/>
    </location>
</feature>
<gene>
    <name evidence="2" type="ORF">NK718_07105</name>
</gene>
<dbReference type="Proteomes" id="UP001205890">
    <property type="component" value="Unassembled WGS sequence"/>
</dbReference>
<keyword evidence="1" id="KW-0472">Membrane</keyword>
<proteinExistence type="predicted"/>
<reference evidence="2 3" key="1">
    <citation type="submission" date="2022-07" db="EMBL/GenBank/DDBJ databases">
        <authorList>
            <person name="Li W.-J."/>
            <person name="Deng Q.-Q."/>
        </authorList>
    </citation>
    <scope>NUCLEOTIDE SEQUENCE [LARGE SCALE GENOMIC DNA]</scope>
    <source>
        <strain evidence="2 3">SYSU M60028</strain>
    </source>
</reference>
<comment type="caution">
    <text evidence="2">The sequence shown here is derived from an EMBL/GenBank/DDBJ whole genome shotgun (WGS) entry which is preliminary data.</text>
</comment>
<name>A0ABT1L9W1_9HYPH</name>
<evidence type="ECO:0000313" key="3">
    <source>
        <dbReference type="Proteomes" id="UP001205890"/>
    </source>
</evidence>